<reference evidence="1" key="1">
    <citation type="submission" date="2014-11" db="EMBL/GenBank/DDBJ databases">
        <authorList>
            <person name="Amaro Gonzalez C."/>
        </authorList>
    </citation>
    <scope>NUCLEOTIDE SEQUENCE</scope>
</reference>
<organism evidence="1">
    <name type="scientific">Anguilla anguilla</name>
    <name type="common">European freshwater eel</name>
    <name type="synonym">Muraena anguilla</name>
    <dbReference type="NCBI Taxonomy" id="7936"/>
    <lineage>
        <taxon>Eukaryota</taxon>
        <taxon>Metazoa</taxon>
        <taxon>Chordata</taxon>
        <taxon>Craniata</taxon>
        <taxon>Vertebrata</taxon>
        <taxon>Euteleostomi</taxon>
        <taxon>Actinopterygii</taxon>
        <taxon>Neopterygii</taxon>
        <taxon>Teleostei</taxon>
        <taxon>Anguilliformes</taxon>
        <taxon>Anguillidae</taxon>
        <taxon>Anguilla</taxon>
    </lineage>
</organism>
<dbReference type="AlphaFoldDB" id="A0A0E9R859"/>
<name>A0A0E9R859_ANGAN</name>
<reference evidence="1" key="2">
    <citation type="journal article" date="2015" name="Fish Shellfish Immunol.">
        <title>Early steps in the European eel (Anguilla anguilla)-Vibrio vulnificus interaction in the gills: Role of the RtxA13 toxin.</title>
        <authorList>
            <person name="Callol A."/>
            <person name="Pajuelo D."/>
            <person name="Ebbesson L."/>
            <person name="Teles M."/>
            <person name="MacKenzie S."/>
            <person name="Amaro C."/>
        </authorList>
    </citation>
    <scope>NUCLEOTIDE SEQUENCE</scope>
</reference>
<proteinExistence type="predicted"/>
<dbReference type="EMBL" id="GBXM01083303">
    <property type="protein sequence ID" value="JAH25274.1"/>
    <property type="molecule type" value="Transcribed_RNA"/>
</dbReference>
<sequence length="67" mass="7351">MLVPNNYQGSLSPFKFYKTCGAGLCEDLGVLAYASRFKEHVMSRHICARNGGALETANVMRSPPGMR</sequence>
<accession>A0A0E9R859</accession>
<protein>
    <submittedName>
        <fullName evidence="1">Uncharacterized protein</fullName>
    </submittedName>
</protein>
<evidence type="ECO:0000313" key="1">
    <source>
        <dbReference type="EMBL" id="JAH25274.1"/>
    </source>
</evidence>